<dbReference type="PANTHER" id="PTHR24171:SF8">
    <property type="entry name" value="BRCA1-ASSOCIATED RING DOMAIN PROTEIN 1"/>
    <property type="match status" value="1"/>
</dbReference>
<dbReference type="Gene3D" id="3.40.50.300">
    <property type="entry name" value="P-loop containing nucleotide triphosphate hydrolases"/>
    <property type="match status" value="1"/>
</dbReference>
<dbReference type="PROSITE" id="PS50297">
    <property type="entry name" value="ANK_REP_REGION"/>
    <property type="match status" value="2"/>
</dbReference>
<dbReference type="Gene3D" id="1.25.40.20">
    <property type="entry name" value="Ankyrin repeat-containing domain"/>
    <property type="match status" value="2"/>
</dbReference>
<dbReference type="InterPro" id="IPR027417">
    <property type="entry name" value="P-loop_NTPase"/>
</dbReference>
<dbReference type="SUPFAM" id="SSF48403">
    <property type="entry name" value="Ankyrin repeat"/>
    <property type="match status" value="1"/>
</dbReference>
<dbReference type="Proteomes" id="UP000037460">
    <property type="component" value="Unassembled WGS sequence"/>
</dbReference>
<feature type="repeat" description="ANK" evidence="3">
    <location>
        <begin position="1029"/>
        <end position="1061"/>
    </location>
</feature>
<evidence type="ECO:0000313" key="4">
    <source>
        <dbReference type="EMBL" id="KOO28318.1"/>
    </source>
</evidence>
<accession>A0A0M0JPY7</accession>
<dbReference type="InterPro" id="IPR036770">
    <property type="entry name" value="Ankyrin_rpt-contain_sf"/>
</dbReference>
<dbReference type="OrthoDB" id="5406014at2759"/>
<organism evidence="4 5">
    <name type="scientific">Chrysochromulina tobinii</name>
    <dbReference type="NCBI Taxonomy" id="1460289"/>
    <lineage>
        <taxon>Eukaryota</taxon>
        <taxon>Haptista</taxon>
        <taxon>Haptophyta</taxon>
        <taxon>Prymnesiophyceae</taxon>
        <taxon>Prymnesiales</taxon>
        <taxon>Chrysochromulinaceae</taxon>
        <taxon>Chrysochromulina</taxon>
    </lineage>
</organism>
<dbReference type="InterPro" id="IPR002110">
    <property type="entry name" value="Ankyrin_rpt"/>
</dbReference>
<protein>
    <submittedName>
        <fullName evidence="4">Ankyrin repeat and sam domain-containing protein 6</fullName>
    </submittedName>
</protein>
<dbReference type="PANTHER" id="PTHR24171">
    <property type="entry name" value="ANKYRIN REPEAT DOMAIN-CONTAINING PROTEIN 39-RELATED"/>
    <property type="match status" value="1"/>
</dbReference>
<dbReference type="AlphaFoldDB" id="A0A0M0JPY7"/>
<feature type="repeat" description="ANK" evidence="3">
    <location>
        <begin position="903"/>
        <end position="935"/>
    </location>
</feature>
<dbReference type="PROSITE" id="PS50088">
    <property type="entry name" value="ANK_REPEAT"/>
    <property type="match status" value="2"/>
</dbReference>
<comment type="caution">
    <text evidence="4">The sequence shown here is derived from an EMBL/GenBank/DDBJ whole genome shotgun (WGS) entry which is preliminary data.</text>
</comment>
<evidence type="ECO:0000256" key="1">
    <source>
        <dbReference type="ARBA" id="ARBA00022737"/>
    </source>
</evidence>
<evidence type="ECO:0000313" key="5">
    <source>
        <dbReference type="Proteomes" id="UP000037460"/>
    </source>
</evidence>
<dbReference type="EMBL" id="JWZX01002586">
    <property type="protein sequence ID" value="KOO28318.1"/>
    <property type="molecule type" value="Genomic_DNA"/>
</dbReference>
<dbReference type="GO" id="GO:0085020">
    <property type="term" value="P:protein K6-linked ubiquitination"/>
    <property type="evidence" value="ECO:0007669"/>
    <property type="project" value="TreeGrafter"/>
</dbReference>
<name>A0A0M0JPY7_9EUKA</name>
<keyword evidence="5" id="KW-1185">Reference proteome</keyword>
<keyword evidence="1" id="KW-0677">Repeat</keyword>
<reference evidence="5" key="1">
    <citation type="journal article" date="2015" name="PLoS Genet.">
        <title>Genome Sequence and Transcriptome Analyses of Chrysochromulina tobin: Metabolic Tools for Enhanced Algal Fitness in the Prominent Order Prymnesiales (Haptophyceae).</title>
        <authorList>
            <person name="Hovde B.T."/>
            <person name="Deodato C.R."/>
            <person name="Hunsperger H.M."/>
            <person name="Ryken S.A."/>
            <person name="Yost W."/>
            <person name="Jha R.K."/>
            <person name="Patterson J."/>
            <person name="Monnat R.J. Jr."/>
            <person name="Barlow S.B."/>
            <person name="Starkenburg S.R."/>
            <person name="Cattolico R.A."/>
        </authorList>
    </citation>
    <scope>NUCLEOTIDE SEQUENCE</scope>
    <source>
        <strain evidence="5">CCMP291</strain>
    </source>
</reference>
<gene>
    <name evidence="4" type="ORF">Ctob_003961</name>
</gene>
<evidence type="ECO:0000256" key="3">
    <source>
        <dbReference type="PROSITE-ProRule" id="PRU00023"/>
    </source>
</evidence>
<evidence type="ECO:0000256" key="2">
    <source>
        <dbReference type="ARBA" id="ARBA00023043"/>
    </source>
</evidence>
<proteinExistence type="predicted"/>
<dbReference type="GO" id="GO:0004842">
    <property type="term" value="F:ubiquitin-protein transferase activity"/>
    <property type="evidence" value="ECO:0007669"/>
    <property type="project" value="TreeGrafter"/>
</dbReference>
<dbReference type="SUPFAM" id="SSF52540">
    <property type="entry name" value="P-loop containing nucleoside triphosphate hydrolases"/>
    <property type="match status" value="1"/>
</dbReference>
<dbReference type="Pfam" id="PF12796">
    <property type="entry name" value="Ank_2"/>
    <property type="match status" value="2"/>
</dbReference>
<dbReference type="SMART" id="SM00248">
    <property type="entry name" value="ANK"/>
    <property type="match status" value="4"/>
</dbReference>
<keyword evidence="2 3" id="KW-0040">ANK repeat</keyword>
<sequence>MALSLASGEKSPFLSSPFLSAEEAVVLLRRGSRGVGALSHSWLSPGECDPDGVRLEMVLAALEEHPHIEGVFWDYASLFQNLPNRTRTPVESAAFERAIMVMADVYASAVGTTVLQSREIPPRPEAFDGALCLFGLKATKGEGAVRETLGCFGAIVAFEHTRNPPVVRFASHEAALAAKRAGPWPELCDGVDTLYNERPYDERGWCVFEDAVSHELLARLGAVPRVREALDALPSKVLVLRSGRPTEPCVAPTGELAERVERVLTRIAGATFTGKGDMDTVPALYREYVTRIVGAVQPVLALAAEAAAGSQVVALPPMPADDGFASMRAWHLDCLRAQHAYIPDALSGKQLSTLTECVPIGVEGHDANGKPLAVRDARSLCAWLHDLRSSARTCALLTAGPAAGKTWLMSQLIMHALGQVDRLAEDDGREPLVPVLVRAEQLQKRLAEQGAAFDAANDWVDAGLKLTCAPPHYAMLRAAMHERRVLLLLDGLDEAGAERARIEKHVAEVLAPKGFVILCTSRPAGLDEAGFAGFHRLTLAPLSDEQQEAFLTTRLGDKRASALKSYLRDKVPLDAGGEAGTKRRVTANPLMLSMVCSIAQLRVGIDMPTTTAELYEVAAGAMQKRSGAAVSDDARALLQATFFEAHAAEQRIITEAHLGAAAARIGARIGMAAAQGAADELRALVARDGLPLVRLLEAKPLQMQAFHLSFQEYYAMLAIGDGGVPLPSFAWGVWWTNAVLMGVQAGGAVFGDAFVKAAQLPVAEGAAVPDKEAWRLCVLATLVRKGLPAAWLPTALEAAKGVAREAAREAGKLAAADALVVGKRVLASDVTWLPAVVARVEGDEVDVKIQGWEEKKGLPRTKALVVASNRAGALLRLAAGAGDAALVEALLDAGVNPLVADERVNTPLHRAAAGGHVAICRALVAKGADKEERNMQNQSAANVARNAKQHAVVRLFEPTLSDREFTDEACMRTERLRAAATGDLATLARTQDAGRMTALMVASRRKQLAAIVKLLESSNASTLNAQSAEGCTALYLAAEEGAEPIVQQLLTQGADAALADSDGKRGPK</sequence>